<keyword evidence="4" id="KW-1185">Reference proteome</keyword>
<name>A0ABT9ULL2_9MICC</name>
<dbReference type="PROSITE" id="PS51257">
    <property type="entry name" value="PROKAR_LIPOPROTEIN"/>
    <property type="match status" value="1"/>
</dbReference>
<keyword evidence="2" id="KW-0732">Signal</keyword>
<evidence type="ECO:0000313" key="3">
    <source>
        <dbReference type="EMBL" id="MDQ0120530.1"/>
    </source>
</evidence>
<protein>
    <recommendedName>
        <fullName evidence="5">Lipoprotein</fullName>
    </recommendedName>
</protein>
<feature type="compositionally biased region" description="Low complexity" evidence="1">
    <location>
        <begin position="31"/>
        <end position="77"/>
    </location>
</feature>
<proteinExistence type="predicted"/>
<dbReference type="EMBL" id="JAUSSY010000015">
    <property type="protein sequence ID" value="MDQ0120530.1"/>
    <property type="molecule type" value="Genomic_DNA"/>
</dbReference>
<evidence type="ECO:0000256" key="1">
    <source>
        <dbReference type="SAM" id="MobiDB-lite"/>
    </source>
</evidence>
<feature type="region of interest" description="Disordered" evidence="1">
    <location>
        <begin position="31"/>
        <end position="88"/>
    </location>
</feature>
<feature type="signal peptide" evidence="2">
    <location>
        <begin position="1"/>
        <end position="30"/>
    </location>
</feature>
<dbReference type="RefSeq" id="WP_307492687.1">
    <property type="nucleotide sequence ID" value="NZ_JAUSSY010000015.1"/>
</dbReference>
<gene>
    <name evidence="3" type="ORF">J2T22_003732</name>
</gene>
<evidence type="ECO:0000256" key="2">
    <source>
        <dbReference type="SAM" id="SignalP"/>
    </source>
</evidence>
<accession>A0ABT9ULL2</accession>
<evidence type="ECO:0008006" key="5">
    <source>
        <dbReference type="Google" id="ProtNLM"/>
    </source>
</evidence>
<comment type="caution">
    <text evidence="3">The sequence shown here is derived from an EMBL/GenBank/DDBJ whole genome shotgun (WGS) entry which is preliminary data.</text>
</comment>
<evidence type="ECO:0000313" key="4">
    <source>
        <dbReference type="Proteomes" id="UP001226389"/>
    </source>
</evidence>
<reference evidence="3 4" key="1">
    <citation type="submission" date="2023-07" db="EMBL/GenBank/DDBJ databases">
        <title>Sorghum-associated microbial communities from plants grown in Nebraska, USA.</title>
        <authorList>
            <person name="Schachtman D."/>
        </authorList>
    </citation>
    <scope>NUCLEOTIDE SEQUENCE [LARGE SCALE GENOMIC DNA]</scope>
    <source>
        <strain evidence="3 4">DS994</strain>
    </source>
</reference>
<organism evidence="3 4">
    <name type="scientific">Pseudarthrobacter defluvii</name>
    <dbReference type="NCBI Taxonomy" id="410837"/>
    <lineage>
        <taxon>Bacteria</taxon>
        <taxon>Bacillati</taxon>
        <taxon>Actinomycetota</taxon>
        <taxon>Actinomycetes</taxon>
        <taxon>Micrococcales</taxon>
        <taxon>Micrococcaceae</taxon>
        <taxon>Pseudarthrobacter</taxon>
    </lineage>
</organism>
<feature type="chain" id="PRO_5047335752" description="Lipoprotein" evidence="2">
    <location>
        <begin position="31"/>
        <end position="275"/>
    </location>
</feature>
<dbReference type="Proteomes" id="UP001226389">
    <property type="component" value="Unassembled WGS sequence"/>
</dbReference>
<sequence>MTGAPVKAVLSGISLVAGAVLLAACSAPQAAAPGWTAQPDPSAPATSGTASPADGAAAGATAAAPAGSATTAAPASGEPQAVPTATSWKTFSDPAKTVSFDLPADWIAQSVAPEEGILAGGLKVDVKKPDGTFMASLRTGLPPSSVDCPDSAQRPYTVISSVPFDLAAQGGEGTIPPRMVYRVIQGYRYFGSYGITNLVGGTDGKACELRNVVRGPAGKGDYSFGDLVALKAFAPDEKVAPAKAFDTLDQAAQYVNGSPDFANVQRMLMSLKVKN</sequence>